<dbReference type="PANTHER" id="PTHR46011">
    <property type="entry name" value="NUCLEAR HORMONE RECEPTOR FAMILY MEMBER NHR-86-RELATED"/>
    <property type="match status" value="1"/>
</dbReference>
<evidence type="ECO:0000256" key="9">
    <source>
        <dbReference type="ARBA" id="ARBA00023170"/>
    </source>
</evidence>
<feature type="domain" description="Nuclear receptor" evidence="11">
    <location>
        <begin position="9"/>
        <end position="85"/>
    </location>
</feature>
<evidence type="ECO:0000256" key="2">
    <source>
        <dbReference type="ARBA" id="ARBA00005993"/>
    </source>
</evidence>
<dbReference type="Gene3D" id="3.30.50.10">
    <property type="entry name" value="Erythroid Transcription Factor GATA-1, subunit A"/>
    <property type="match status" value="1"/>
</dbReference>
<dbReference type="GO" id="GO:0008270">
    <property type="term" value="F:zinc ion binding"/>
    <property type="evidence" value="ECO:0007669"/>
    <property type="project" value="UniProtKB-KW"/>
</dbReference>
<dbReference type="SUPFAM" id="SSF48508">
    <property type="entry name" value="Nuclear receptor ligand-binding domain"/>
    <property type="match status" value="1"/>
</dbReference>
<evidence type="ECO:0000313" key="13">
    <source>
        <dbReference type="Proteomes" id="UP001201812"/>
    </source>
</evidence>
<protein>
    <submittedName>
        <fullName evidence="12">Zinc finger, c4 type (Two domains) domain-containing protein</fullName>
    </submittedName>
</protein>
<dbReference type="Pfam" id="PF00104">
    <property type="entry name" value="Hormone_recep"/>
    <property type="match status" value="1"/>
</dbReference>
<dbReference type="SMART" id="SM00399">
    <property type="entry name" value="ZnF_C4"/>
    <property type="match status" value="1"/>
</dbReference>
<organism evidence="12 13">
    <name type="scientific">Ditylenchus destructor</name>
    <dbReference type="NCBI Taxonomy" id="166010"/>
    <lineage>
        <taxon>Eukaryota</taxon>
        <taxon>Metazoa</taxon>
        <taxon>Ecdysozoa</taxon>
        <taxon>Nematoda</taxon>
        <taxon>Chromadorea</taxon>
        <taxon>Rhabditida</taxon>
        <taxon>Tylenchina</taxon>
        <taxon>Tylenchomorpha</taxon>
        <taxon>Sphaerularioidea</taxon>
        <taxon>Anguinidae</taxon>
        <taxon>Anguininae</taxon>
        <taxon>Ditylenchus</taxon>
    </lineage>
</organism>
<dbReference type="SUPFAM" id="SSF57716">
    <property type="entry name" value="Glucocorticoid receptor-like (DNA-binding domain)"/>
    <property type="match status" value="1"/>
</dbReference>
<dbReference type="Gene3D" id="1.10.565.10">
    <property type="entry name" value="Retinoid X Receptor"/>
    <property type="match status" value="1"/>
</dbReference>
<dbReference type="InterPro" id="IPR035500">
    <property type="entry name" value="NHR-like_dom_sf"/>
</dbReference>
<keyword evidence="9" id="KW-0675">Receptor</keyword>
<evidence type="ECO:0000259" key="11">
    <source>
        <dbReference type="PROSITE" id="PS51030"/>
    </source>
</evidence>
<dbReference type="InterPro" id="IPR001628">
    <property type="entry name" value="Znf_hrmn_rcpt"/>
</dbReference>
<keyword evidence="3" id="KW-0479">Metal-binding</keyword>
<accession>A0AAD4MJN8</accession>
<dbReference type="PANTHER" id="PTHR46011:SF6">
    <property type="entry name" value="HIGH ZINC ACTIVATED NUCLEAR RECEPTOR PROTEIN"/>
    <property type="match status" value="1"/>
</dbReference>
<dbReference type="InterPro" id="IPR049636">
    <property type="entry name" value="HNF4-like_DBD"/>
</dbReference>
<proteinExistence type="inferred from homology"/>
<evidence type="ECO:0000256" key="8">
    <source>
        <dbReference type="ARBA" id="ARBA00023163"/>
    </source>
</evidence>
<evidence type="ECO:0000256" key="6">
    <source>
        <dbReference type="ARBA" id="ARBA00023015"/>
    </source>
</evidence>
<evidence type="ECO:0000313" key="12">
    <source>
        <dbReference type="EMBL" id="KAI1696555.1"/>
    </source>
</evidence>
<name>A0AAD4MJN8_9BILA</name>
<keyword evidence="13" id="KW-1185">Reference proteome</keyword>
<keyword evidence="5" id="KW-0862">Zinc</keyword>
<dbReference type="InterPro" id="IPR000536">
    <property type="entry name" value="Nucl_hrmn_rcpt_lig-bd"/>
</dbReference>
<dbReference type="PROSITE" id="PS51030">
    <property type="entry name" value="NUCLEAR_REC_DBD_2"/>
    <property type="match status" value="1"/>
</dbReference>
<dbReference type="PRINTS" id="PR00047">
    <property type="entry name" value="STROIDFINGER"/>
</dbReference>
<keyword evidence="6" id="KW-0805">Transcription regulation</keyword>
<comment type="similarity">
    <text evidence="2">Belongs to the nuclear hormone receptor family.</text>
</comment>
<dbReference type="GO" id="GO:0005634">
    <property type="term" value="C:nucleus"/>
    <property type="evidence" value="ECO:0007669"/>
    <property type="project" value="UniProtKB-SubCell"/>
</dbReference>
<reference evidence="12" key="1">
    <citation type="submission" date="2022-01" db="EMBL/GenBank/DDBJ databases">
        <title>Genome Sequence Resource for Two Populations of Ditylenchus destructor, the Migratory Endoparasitic Phytonematode.</title>
        <authorList>
            <person name="Zhang H."/>
            <person name="Lin R."/>
            <person name="Xie B."/>
        </authorList>
    </citation>
    <scope>NUCLEOTIDE SEQUENCE</scope>
    <source>
        <strain evidence="12">BazhouSP</strain>
    </source>
</reference>
<dbReference type="GO" id="GO:0003700">
    <property type="term" value="F:DNA-binding transcription factor activity"/>
    <property type="evidence" value="ECO:0007669"/>
    <property type="project" value="InterPro"/>
</dbReference>
<comment type="subcellular location">
    <subcellularLocation>
        <location evidence="1">Nucleus</location>
    </subcellularLocation>
</comment>
<keyword evidence="4" id="KW-0863">Zinc-finger</keyword>
<dbReference type="CDD" id="cd06960">
    <property type="entry name" value="NR_DBD_HNF4A"/>
    <property type="match status" value="1"/>
</dbReference>
<dbReference type="Proteomes" id="UP001201812">
    <property type="component" value="Unassembled WGS sequence"/>
</dbReference>
<dbReference type="Pfam" id="PF00105">
    <property type="entry name" value="zf-C4"/>
    <property type="match status" value="1"/>
</dbReference>
<comment type="caution">
    <text evidence="12">The sequence shown here is derived from an EMBL/GenBank/DDBJ whole genome shotgun (WGS) entry which is preliminary data.</text>
</comment>
<dbReference type="AlphaFoldDB" id="A0AAD4MJN8"/>
<evidence type="ECO:0000256" key="1">
    <source>
        <dbReference type="ARBA" id="ARBA00004123"/>
    </source>
</evidence>
<dbReference type="EMBL" id="JAKKPZ010000321">
    <property type="protein sequence ID" value="KAI1696555.1"/>
    <property type="molecule type" value="Genomic_DNA"/>
</dbReference>
<dbReference type="GO" id="GO:0000978">
    <property type="term" value="F:RNA polymerase II cis-regulatory region sequence-specific DNA binding"/>
    <property type="evidence" value="ECO:0007669"/>
    <property type="project" value="InterPro"/>
</dbReference>
<evidence type="ECO:0000256" key="7">
    <source>
        <dbReference type="ARBA" id="ARBA00023125"/>
    </source>
</evidence>
<keyword evidence="7" id="KW-0238">DNA-binding</keyword>
<sequence length="426" mass="47340">MVRLKKTDSDTCAICYCPSNGILRYGVSACRACAAFFRRSIVANRTYRCRFGGGCSIGKDVRCICRACRLGKCKKMGMDLSKGQMYCGLVWPQESGDHENSITDSDEQAGPSEISNLSIELSSSTSKIGLSKIKSLPNGRFIRNCNVSGGRVRGSKSNFSNGSSNSGYPSASFTNTQKQIALSSNPSEPCSSTALVNWSSANHTTSCQPEQSTPVFVPVMSSTWQANFEASGKYQSYFLKSSLIWNFLCPFAVADSTYASVKYFPGKDDTRFMVSGRHYTDYRQLPKYFHVKESKTDPNQMAEIYGPLYLNVFTMMTQPFRNMNITEEELVGFMGLCFWNDTVDGLSDREDLIIRETKMALHNELYLVCQRTAGGDTTQGVIRFATLCNMVTFAHRFYREVSACISFVNASNPAPETDTLHNPHAF</sequence>
<evidence type="ECO:0000256" key="10">
    <source>
        <dbReference type="ARBA" id="ARBA00023242"/>
    </source>
</evidence>
<keyword evidence="8" id="KW-0804">Transcription</keyword>
<evidence type="ECO:0000256" key="5">
    <source>
        <dbReference type="ARBA" id="ARBA00022833"/>
    </source>
</evidence>
<gene>
    <name evidence="12" type="ORF">DdX_18988</name>
</gene>
<evidence type="ECO:0000256" key="3">
    <source>
        <dbReference type="ARBA" id="ARBA00022723"/>
    </source>
</evidence>
<evidence type="ECO:0000256" key="4">
    <source>
        <dbReference type="ARBA" id="ARBA00022771"/>
    </source>
</evidence>
<dbReference type="InterPro" id="IPR013088">
    <property type="entry name" value="Znf_NHR/GATA"/>
</dbReference>
<keyword evidence="10" id="KW-0539">Nucleus</keyword>